<feature type="signal peptide" evidence="1">
    <location>
        <begin position="1"/>
        <end position="23"/>
    </location>
</feature>
<dbReference type="EMBL" id="LAXI01000004">
    <property type="protein sequence ID" value="KRS18180.1"/>
    <property type="molecule type" value="Genomic_DNA"/>
</dbReference>
<organism evidence="2 4">
    <name type="scientific">Roseovarius indicus</name>
    <dbReference type="NCBI Taxonomy" id="540747"/>
    <lineage>
        <taxon>Bacteria</taxon>
        <taxon>Pseudomonadati</taxon>
        <taxon>Pseudomonadota</taxon>
        <taxon>Alphaproteobacteria</taxon>
        <taxon>Rhodobacterales</taxon>
        <taxon>Roseobacteraceae</taxon>
        <taxon>Roseovarius</taxon>
    </lineage>
</organism>
<dbReference type="RefSeq" id="WP_057815280.1">
    <property type="nucleotide sequence ID" value="NZ_CAXRJZ010000087.1"/>
</dbReference>
<dbReference type="AlphaFoldDB" id="A0A0T5PB01"/>
<dbReference type="EMBL" id="CP031598">
    <property type="protein sequence ID" value="QEW26990.1"/>
    <property type="molecule type" value="Genomic_DNA"/>
</dbReference>
<protein>
    <submittedName>
        <fullName evidence="2">Uncharacterized protein</fullName>
    </submittedName>
</protein>
<keyword evidence="4" id="KW-1185">Reference proteome</keyword>
<evidence type="ECO:0000313" key="2">
    <source>
        <dbReference type="EMBL" id="KRS18180.1"/>
    </source>
</evidence>
<gene>
    <name evidence="3" type="ORF">RIdsm_02798</name>
    <name evidence="2" type="ORF">XM52_08500</name>
</gene>
<feature type="chain" id="PRO_5015044597" evidence="1">
    <location>
        <begin position="24"/>
        <end position="275"/>
    </location>
</feature>
<dbReference type="Proteomes" id="UP000051401">
    <property type="component" value="Unassembled WGS sequence"/>
</dbReference>
<evidence type="ECO:0000313" key="4">
    <source>
        <dbReference type="Proteomes" id="UP000051401"/>
    </source>
</evidence>
<dbReference type="Proteomes" id="UP000325785">
    <property type="component" value="Chromosome"/>
</dbReference>
<dbReference type="PATRIC" id="fig|540747.5.peg.4489"/>
<keyword evidence="1" id="KW-0732">Signal</keyword>
<reference evidence="2 4" key="1">
    <citation type="submission" date="2015-04" db="EMBL/GenBank/DDBJ databases">
        <title>The draft genome sequence of Roseovarius indicus B108T.</title>
        <authorList>
            <person name="Li G."/>
            <person name="Lai Q."/>
            <person name="Shao Z."/>
            <person name="Yan P."/>
        </authorList>
    </citation>
    <scope>NUCLEOTIDE SEQUENCE [LARGE SCALE GENOMIC DNA]</scope>
    <source>
        <strain evidence="2 4">B108</strain>
    </source>
</reference>
<accession>A0A0T5PB01</accession>
<evidence type="ECO:0000313" key="3">
    <source>
        <dbReference type="EMBL" id="QEW26990.1"/>
    </source>
</evidence>
<name>A0A0T5PB01_9RHOB</name>
<dbReference type="OrthoDB" id="7841298at2"/>
<proteinExistence type="predicted"/>
<dbReference type="STRING" id="540747.SAMN04488031_101547"/>
<dbReference type="KEGG" id="rid:RIdsm_02798"/>
<evidence type="ECO:0000313" key="5">
    <source>
        <dbReference type="Proteomes" id="UP000325785"/>
    </source>
</evidence>
<evidence type="ECO:0000256" key="1">
    <source>
        <dbReference type="SAM" id="SignalP"/>
    </source>
</evidence>
<reference evidence="3 5" key="2">
    <citation type="submission" date="2018-08" db="EMBL/GenBank/DDBJ databases">
        <title>Genetic Globetrotter - A new plasmid hitch-hiking vast phylogenetic and geographic distances.</title>
        <authorList>
            <person name="Vollmers J."/>
            <person name="Petersen J."/>
        </authorList>
    </citation>
    <scope>NUCLEOTIDE SEQUENCE [LARGE SCALE GENOMIC DNA]</scope>
    <source>
        <strain evidence="3 5">DSM 26383</strain>
    </source>
</reference>
<sequence length="275" mass="30849">MSLFRAAAGALCAAVIWAMPAQSEDRPELDTLLEALRMTDTVDIMREEGLAYAESLALEMMPDADLDGWQASVERIYDTDKMQNLVEERMTHALKGENLAPLNEFFASDLGREVVELELSAREAFLDPEVESAAKDQYEDLSRKGALIVDQIETLIEDSDLIEHNVMGILNSNLMLYRGLADGGAYDLSEEDMLLDVWSQEDGVREDSAAWIGAYLLTAYQPLEDDEVDAYIALWQSDEGQALNRALFATFDRMYEELSYLVGQAVAQHMRSQKL</sequence>